<keyword evidence="3 5" id="KW-0378">Hydrolase</keyword>
<comment type="similarity">
    <text evidence="1 5">Belongs to the class-A beta-lactamase family.</text>
</comment>
<feature type="chain" id="PRO_5047218976" description="Beta-lactamase" evidence="6">
    <location>
        <begin position="30"/>
        <end position="308"/>
    </location>
</feature>
<keyword evidence="6" id="KW-0732">Signal</keyword>
<name>A0ABU2MBR8_9ACTN</name>
<keyword evidence="4 5" id="KW-0046">Antibiotic resistance</keyword>
<evidence type="ECO:0000313" key="9">
    <source>
        <dbReference type="Proteomes" id="UP001183390"/>
    </source>
</evidence>
<evidence type="ECO:0000256" key="6">
    <source>
        <dbReference type="SAM" id="SignalP"/>
    </source>
</evidence>
<dbReference type="InterPro" id="IPR000871">
    <property type="entry name" value="Beta-lactam_class-A"/>
</dbReference>
<protein>
    <recommendedName>
        <fullName evidence="2 5">Beta-lactamase</fullName>
        <ecNumber evidence="2 5">3.5.2.6</ecNumber>
    </recommendedName>
</protein>
<keyword evidence="9" id="KW-1185">Reference proteome</keyword>
<dbReference type="RefSeq" id="WP_311512698.1">
    <property type="nucleotide sequence ID" value="NZ_JAVREP010000011.1"/>
</dbReference>
<dbReference type="EMBL" id="JAVREP010000011">
    <property type="protein sequence ID" value="MDT0330113.1"/>
    <property type="molecule type" value="Genomic_DNA"/>
</dbReference>
<feature type="domain" description="Beta-lactamase class A catalytic" evidence="7">
    <location>
        <begin position="66"/>
        <end position="281"/>
    </location>
</feature>
<dbReference type="InterPro" id="IPR045155">
    <property type="entry name" value="Beta-lactam_cat"/>
</dbReference>
<dbReference type="Gene3D" id="3.40.710.10">
    <property type="entry name" value="DD-peptidase/beta-lactamase superfamily"/>
    <property type="match status" value="1"/>
</dbReference>
<dbReference type="PRINTS" id="PR00118">
    <property type="entry name" value="BLACTAMASEA"/>
</dbReference>
<dbReference type="InterPro" id="IPR023650">
    <property type="entry name" value="Beta-lactam_class-A_AS"/>
</dbReference>
<dbReference type="EC" id="3.5.2.6" evidence="2 5"/>
<evidence type="ECO:0000256" key="1">
    <source>
        <dbReference type="ARBA" id="ARBA00009009"/>
    </source>
</evidence>
<accession>A0ABU2MBR8</accession>
<evidence type="ECO:0000256" key="3">
    <source>
        <dbReference type="ARBA" id="ARBA00022801"/>
    </source>
</evidence>
<reference evidence="9" key="1">
    <citation type="submission" date="2023-07" db="EMBL/GenBank/DDBJ databases">
        <title>30 novel species of actinomycetes from the DSMZ collection.</title>
        <authorList>
            <person name="Nouioui I."/>
        </authorList>
    </citation>
    <scope>NUCLEOTIDE SEQUENCE [LARGE SCALE GENOMIC DNA]</scope>
    <source>
        <strain evidence="9">DSM 44743</strain>
    </source>
</reference>
<dbReference type="PROSITE" id="PS00146">
    <property type="entry name" value="BETA_LACTAMASE_A"/>
    <property type="match status" value="1"/>
</dbReference>
<sequence length="308" mass="32826">MFIRSAHLPTTATLAALSLAALTACGATGAESQSGSAPASPSASAPDAASDALFASLEQEFDARLGVYAIDTGTGEEVFYRADERFAYASTHKALSAGALLDQYTLEEMEVTVTYTEDDLVEYSPITEEHVDTGMTRMEIIDASVRYSDNTAGNLVLEELGGVEAFKEDLRAIGDEVSEPARYETELNEATPGDIRDTSTPRAMAESLRAYTLEDVLPEEKRDVLIDLLVRNTTGDETIRAGVPEGWIVGDKTGSAAYGGRNDIALAWPEEGADPIIISVFSSQDEQDAEPINALVAEATEVVVDTLG</sequence>
<proteinExistence type="inferred from homology"/>
<dbReference type="PANTHER" id="PTHR35333:SF3">
    <property type="entry name" value="BETA-LACTAMASE-TYPE TRANSPEPTIDASE FOLD CONTAINING PROTEIN"/>
    <property type="match status" value="1"/>
</dbReference>
<evidence type="ECO:0000256" key="5">
    <source>
        <dbReference type="RuleBase" id="RU361140"/>
    </source>
</evidence>
<organism evidence="8 9">
    <name type="scientific">Nocardiopsis lambiniae</name>
    <dbReference type="NCBI Taxonomy" id="3075539"/>
    <lineage>
        <taxon>Bacteria</taxon>
        <taxon>Bacillati</taxon>
        <taxon>Actinomycetota</taxon>
        <taxon>Actinomycetes</taxon>
        <taxon>Streptosporangiales</taxon>
        <taxon>Nocardiopsidaceae</taxon>
        <taxon>Nocardiopsis</taxon>
    </lineage>
</organism>
<dbReference type="Proteomes" id="UP001183390">
    <property type="component" value="Unassembled WGS sequence"/>
</dbReference>
<evidence type="ECO:0000259" key="7">
    <source>
        <dbReference type="Pfam" id="PF13354"/>
    </source>
</evidence>
<dbReference type="Pfam" id="PF13354">
    <property type="entry name" value="Beta-lactamase2"/>
    <property type="match status" value="1"/>
</dbReference>
<gene>
    <name evidence="8" type="primary">bla</name>
    <name evidence="8" type="ORF">RM479_17005</name>
</gene>
<dbReference type="NCBIfam" id="NF033103">
    <property type="entry name" value="bla_class_A"/>
    <property type="match status" value="1"/>
</dbReference>
<evidence type="ECO:0000256" key="2">
    <source>
        <dbReference type="ARBA" id="ARBA00012865"/>
    </source>
</evidence>
<comment type="catalytic activity">
    <reaction evidence="5">
        <text>a beta-lactam + H2O = a substituted beta-amino acid</text>
        <dbReference type="Rhea" id="RHEA:20401"/>
        <dbReference type="ChEBI" id="CHEBI:15377"/>
        <dbReference type="ChEBI" id="CHEBI:35627"/>
        <dbReference type="ChEBI" id="CHEBI:140347"/>
        <dbReference type="EC" id="3.5.2.6"/>
    </reaction>
</comment>
<dbReference type="SUPFAM" id="SSF56601">
    <property type="entry name" value="beta-lactamase/transpeptidase-like"/>
    <property type="match status" value="1"/>
</dbReference>
<evidence type="ECO:0000256" key="4">
    <source>
        <dbReference type="ARBA" id="ARBA00023251"/>
    </source>
</evidence>
<dbReference type="GO" id="GO:0008800">
    <property type="term" value="F:beta-lactamase activity"/>
    <property type="evidence" value="ECO:0007669"/>
    <property type="project" value="UniProtKB-EC"/>
</dbReference>
<evidence type="ECO:0000313" key="8">
    <source>
        <dbReference type="EMBL" id="MDT0330113.1"/>
    </source>
</evidence>
<feature type="signal peptide" evidence="6">
    <location>
        <begin position="1"/>
        <end position="29"/>
    </location>
</feature>
<comment type="caution">
    <text evidence="8">The sequence shown here is derived from an EMBL/GenBank/DDBJ whole genome shotgun (WGS) entry which is preliminary data.</text>
</comment>
<dbReference type="PANTHER" id="PTHR35333">
    <property type="entry name" value="BETA-LACTAMASE"/>
    <property type="match status" value="1"/>
</dbReference>
<dbReference type="PROSITE" id="PS51257">
    <property type="entry name" value="PROKAR_LIPOPROTEIN"/>
    <property type="match status" value="1"/>
</dbReference>
<dbReference type="InterPro" id="IPR012338">
    <property type="entry name" value="Beta-lactam/transpept-like"/>
</dbReference>